<dbReference type="Gene3D" id="1.25.40.10">
    <property type="entry name" value="Tetratricopeptide repeat domain"/>
    <property type="match status" value="1"/>
</dbReference>
<dbReference type="InterPro" id="IPR052346">
    <property type="entry name" value="O-mannosyl-transferase_TMTC"/>
</dbReference>
<keyword evidence="1" id="KW-0677">Repeat</keyword>
<feature type="chain" id="PRO_5035307849" description="DUF1736 domain-containing protein" evidence="5">
    <location>
        <begin position="28"/>
        <end position="745"/>
    </location>
</feature>
<dbReference type="EMBL" id="JAGTXO010000003">
    <property type="protein sequence ID" value="KAG8468960.1"/>
    <property type="molecule type" value="Genomic_DNA"/>
</dbReference>
<evidence type="ECO:0000256" key="5">
    <source>
        <dbReference type="SAM" id="SignalP"/>
    </source>
</evidence>
<protein>
    <recommendedName>
        <fullName evidence="6">DUF1736 domain-containing protein</fullName>
    </recommendedName>
</protein>
<comment type="caution">
    <text evidence="7">The sequence shown here is derived from an EMBL/GenBank/DDBJ whole genome shotgun (WGS) entry which is preliminary data.</text>
</comment>
<dbReference type="PANTHER" id="PTHR44227">
    <property type="match status" value="1"/>
</dbReference>
<dbReference type="GO" id="GO:0035269">
    <property type="term" value="P:protein O-linked glycosylation via mannose"/>
    <property type="evidence" value="ECO:0007669"/>
    <property type="project" value="TreeGrafter"/>
</dbReference>
<keyword evidence="5" id="KW-0732">Signal</keyword>
<evidence type="ECO:0000259" key="6">
    <source>
        <dbReference type="Pfam" id="PF08409"/>
    </source>
</evidence>
<feature type="domain" description="DUF1736" evidence="6">
    <location>
        <begin position="292"/>
        <end position="348"/>
    </location>
</feature>
<dbReference type="Proteomes" id="UP000751190">
    <property type="component" value="Unassembled WGS sequence"/>
</dbReference>
<keyword evidence="2" id="KW-0802">TPR repeat</keyword>
<evidence type="ECO:0000256" key="4">
    <source>
        <dbReference type="SAM" id="MobiDB-lite"/>
    </source>
</evidence>
<proteinExistence type="predicted"/>
<name>A0A8J5XVZ6_DIALT</name>
<dbReference type="PANTHER" id="PTHR44227:SF3">
    <property type="entry name" value="PROTEIN O-MANNOSYL-TRANSFERASE TMTC4"/>
    <property type="match status" value="1"/>
</dbReference>
<dbReference type="InterPro" id="IPR011990">
    <property type="entry name" value="TPR-like_helical_dom_sf"/>
</dbReference>
<organism evidence="7 8">
    <name type="scientific">Diacronema lutheri</name>
    <name type="common">Unicellular marine alga</name>
    <name type="synonym">Monochrysis lutheri</name>
    <dbReference type="NCBI Taxonomy" id="2081491"/>
    <lineage>
        <taxon>Eukaryota</taxon>
        <taxon>Haptista</taxon>
        <taxon>Haptophyta</taxon>
        <taxon>Pavlovophyceae</taxon>
        <taxon>Pavlovales</taxon>
        <taxon>Pavlovaceae</taxon>
        <taxon>Diacronema</taxon>
    </lineage>
</organism>
<dbReference type="GO" id="GO:0000030">
    <property type="term" value="F:mannosyltransferase activity"/>
    <property type="evidence" value="ECO:0007669"/>
    <property type="project" value="TreeGrafter"/>
</dbReference>
<sequence>MAVAGRRRGRAHVAAAVVCTAVLYGLHAPEEFVYDDRYAIVDNALVAGPMPSVRAWWHELWRRDFWGGPLDSPTSHKSFRPVTTASLRFDVWLYGLHPRPLYLGNVLAHCAATALVAALVERLWTGSAAGARDEPASARAAAALGALIFAVHPVHVEAVGNVVNRAELLAACCALAYLLVLAGALARERERERALAQALRLCACAALGVLGALCKETGATIGLVGFALQALVCCEQLHTREVTRGLVEQGGRTADTGGRAPTRWLLRHAFVAGAQLVWLVAFARWRRGLHDTMPVFHRAHNPASHLPTARARCANYLLASAVSLGLLVLPSRPCADYSAGSLALITRVGAADLLVGTKEGVDEWPPAAHARAHACGALGARALLGGALLAHAAWAVPLAWCAGRCVWRAARALHSSSSLRADYLTAADNGARAGGRTHLSGAPGGSAPARGRRAPRAEEDTSNDAADAIASGDGSTRAADSTRGSAPPAGRTALLATAEARVAFALVAAIVPLLPTWNVLSPVGFVVAERVLYSPSIGHSMLVAMACSHNASSRARWVRALAMLCGALLVAACACETTRQLPAWRTSRALWASARANCPRALAGVDNVVVASNRAFFIDANAAAVAVDNAGGSAAAVAAAAATADGAIGRLRRSIEWEPRFTPLHTNLCMLLGNRQRWAEAVSPCSRAVALDPTSAIAHVNLAAALWSVGDRSGAMWHARHAVSLAPTDVRTVGQLTALVRAGGR</sequence>
<accession>A0A8J5XVZ6</accession>
<evidence type="ECO:0000313" key="7">
    <source>
        <dbReference type="EMBL" id="KAG8468960.1"/>
    </source>
</evidence>
<evidence type="ECO:0000256" key="3">
    <source>
        <dbReference type="ARBA" id="ARBA00023136"/>
    </source>
</evidence>
<dbReference type="GO" id="GO:0005783">
    <property type="term" value="C:endoplasmic reticulum"/>
    <property type="evidence" value="ECO:0007669"/>
    <property type="project" value="TreeGrafter"/>
</dbReference>
<dbReference type="InterPro" id="IPR013618">
    <property type="entry name" value="TMTC_DUF1736"/>
</dbReference>
<evidence type="ECO:0000313" key="8">
    <source>
        <dbReference type="Proteomes" id="UP000751190"/>
    </source>
</evidence>
<dbReference type="Pfam" id="PF08409">
    <property type="entry name" value="TMTC_DUF1736"/>
    <property type="match status" value="1"/>
</dbReference>
<keyword evidence="8" id="KW-1185">Reference proteome</keyword>
<evidence type="ECO:0000256" key="1">
    <source>
        <dbReference type="ARBA" id="ARBA00022737"/>
    </source>
</evidence>
<dbReference type="AlphaFoldDB" id="A0A8J5XVZ6"/>
<feature type="region of interest" description="Disordered" evidence="4">
    <location>
        <begin position="434"/>
        <end position="489"/>
    </location>
</feature>
<dbReference type="GO" id="GO:0030968">
    <property type="term" value="P:endoplasmic reticulum unfolded protein response"/>
    <property type="evidence" value="ECO:0007669"/>
    <property type="project" value="TreeGrafter"/>
</dbReference>
<dbReference type="OrthoDB" id="1658288at2759"/>
<keyword evidence="3" id="KW-0472">Membrane</keyword>
<evidence type="ECO:0000256" key="2">
    <source>
        <dbReference type="ARBA" id="ARBA00022803"/>
    </source>
</evidence>
<dbReference type="SUPFAM" id="SSF48452">
    <property type="entry name" value="TPR-like"/>
    <property type="match status" value="1"/>
</dbReference>
<feature type="signal peptide" evidence="5">
    <location>
        <begin position="1"/>
        <end position="27"/>
    </location>
</feature>
<reference evidence="7" key="1">
    <citation type="submission" date="2021-05" db="EMBL/GenBank/DDBJ databases">
        <title>The genome of the haptophyte Pavlova lutheri (Diacronema luteri, Pavlovales) - a model for lipid biosynthesis in eukaryotic algae.</title>
        <authorList>
            <person name="Hulatt C.J."/>
            <person name="Posewitz M.C."/>
        </authorList>
    </citation>
    <scope>NUCLEOTIDE SEQUENCE</scope>
    <source>
        <strain evidence="7">NIVA-4/92</strain>
    </source>
</reference>
<gene>
    <name evidence="7" type="ORF">KFE25_007478</name>
</gene>
<feature type="compositionally biased region" description="Low complexity" evidence="4">
    <location>
        <begin position="464"/>
        <end position="475"/>
    </location>
</feature>